<name>A0A1M6SH05_9BACT</name>
<dbReference type="STRING" id="633813.SAMN04488087_1089"/>
<dbReference type="Pfam" id="PF13688">
    <property type="entry name" value="Reprolysin_5"/>
    <property type="match status" value="1"/>
</dbReference>
<evidence type="ECO:0000313" key="2">
    <source>
        <dbReference type="Proteomes" id="UP000185812"/>
    </source>
</evidence>
<proteinExistence type="predicted"/>
<gene>
    <name evidence="1" type="ORF">SAMN04488087_1089</name>
</gene>
<dbReference type="InterPro" id="IPR024079">
    <property type="entry name" value="MetalloPept_cat_dom_sf"/>
</dbReference>
<dbReference type="AlphaFoldDB" id="A0A1M6SH05"/>
<evidence type="ECO:0000313" key="1">
    <source>
        <dbReference type="EMBL" id="SHK43940.1"/>
    </source>
</evidence>
<dbReference type="SUPFAM" id="SSF55486">
    <property type="entry name" value="Metalloproteases ('zincins'), catalytic domain"/>
    <property type="match status" value="1"/>
</dbReference>
<dbReference type="RefSeq" id="WP_072714960.1">
    <property type="nucleotide sequence ID" value="NZ_FRAU01000003.1"/>
</dbReference>
<dbReference type="Proteomes" id="UP000185812">
    <property type="component" value="Unassembled WGS sequence"/>
</dbReference>
<organism evidence="1 2">
    <name type="scientific">Rhodothermus profundi</name>
    <dbReference type="NCBI Taxonomy" id="633813"/>
    <lineage>
        <taxon>Bacteria</taxon>
        <taxon>Pseudomonadati</taxon>
        <taxon>Rhodothermota</taxon>
        <taxon>Rhodothermia</taxon>
        <taxon>Rhodothermales</taxon>
        <taxon>Rhodothermaceae</taxon>
        <taxon>Rhodothermus</taxon>
    </lineage>
</organism>
<dbReference type="EMBL" id="FRAU01000003">
    <property type="protein sequence ID" value="SHK43940.1"/>
    <property type="molecule type" value="Genomic_DNA"/>
</dbReference>
<sequence>MRPIRLILRVLLQGFWLIFPTAVLQAQPLPLFEVQAVVIDALPSQVRQRWQVLQRLPMVSRLQVVRLPAQLWHYRSFTLAVDAAGRLVPGRTGSAELTVRRGALSVLSEEAVAWNGQIYAGAERVGEVSLVVLRTGAVTGQVVLGSQEYWVRPLGGRLHALATIDPSKYPRQRRGRLLYAGGKRARAEKQIDTAGTRLVQETTRLQARCGPGIVRVLVLYTPEAAQGRDIDGIIYAAINDANQAYRNSQIHNLELRLAHKQLFSFEVTGYYPDDDAKALSQDPRAQALRDQHEADVVVLLIDSARNEWGRGVLGAVPKEAILLHGSSGEAVVNAAQVNPYAYAIVQVDYAGAGRYALAHEIGHIQGAQHYPSDGRIDLQRIPYAQGHRFAVYGCAPGCRTHYYATIMSDTWEPSFNIAYTRIRYFSNPSVTYRGVITGRPDRNNARVLQETANVVANFRGSNELGLSIVVSSSSAPLAGKYTFSAQTCNAAGALAYTWRVSTNPFDQGPIVSTRASFTRYLSPGDYFITLEVQSKNGGMAHAVYALTVYEAQVTVEASRGTVLRPGDRSIER</sequence>
<keyword evidence="2" id="KW-1185">Reference proteome</keyword>
<accession>A0A1M6SH05</accession>
<dbReference type="GO" id="GO:0008237">
    <property type="term" value="F:metallopeptidase activity"/>
    <property type="evidence" value="ECO:0007669"/>
    <property type="project" value="InterPro"/>
</dbReference>
<dbReference type="Gene3D" id="3.40.390.10">
    <property type="entry name" value="Collagenase (Catalytic Domain)"/>
    <property type="match status" value="1"/>
</dbReference>
<protein>
    <submittedName>
        <fullName evidence="1">Metallo-peptidase family M12B Reprolysin-like</fullName>
    </submittedName>
</protein>
<dbReference type="OrthoDB" id="908912at2"/>
<reference evidence="2" key="1">
    <citation type="submission" date="2016-11" db="EMBL/GenBank/DDBJ databases">
        <authorList>
            <person name="Varghese N."/>
            <person name="Submissions S."/>
        </authorList>
    </citation>
    <scope>NUCLEOTIDE SEQUENCE [LARGE SCALE GENOMIC DNA]</scope>
    <source>
        <strain evidence="2">DSM 22212</strain>
    </source>
</reference>